<reference evidence="1 2" key="1">
    <citation type="journal article" date="2015" name="PLoS Negl. Trop. Dis.">
        <title>Distribution of Plasmids in Distinct Leptospira Pathogenic Species.</title>
        <authorList>
            <person name="Wang Y."/>
            <person name="Zhuang X."/>
            <person name="Zhong Y."/>
            <person name="Zhang C."/>
            <person name="Zhang Y."/>
            <person name="Zeng L."/>
            <person name="Zhu Y."/>
            <person name="He P."/>
            <person name="Dong K."/>
            <person name="Pal U."/>
            <person name="Guo X."/>
            <person name="Qin J."/>
        </authorList>
    </citation>
    <scope>NUCLEOTIDE SEQUENCE [LARGE SCALE GENOMIC DNA]</scope>
    <source>
        <strain evidence="1 2">56604</strain>
    </source>
</reference>
<sequence length="56" mass="6585">MKIDNPKIVNIRLVILSLVVFLLLEVKFSLPRIVETPTKLQFFQIKINRRYNPSTS</sequence>
<dbReference type="AlphaFoldDB" id="A0A0S2IQ46"/>
<protein>
    <submittedName>
        <fullName evidence="1">Uncharacterized protein</fullName>
    </submittedName>
</protein>
<dbReference type="EMBL" id="CP012029">
    <property type="protein sequence ID" value="ALO25589.1"/>
    <property type="molecule type" value="Genomic_DNA"/>
</dbReference>
<name>A0A0S2IQ46_LEPBO</name>
<evidence type="ECO:0000313" key="1">
    <source>
        <dbReference type="EMBL" id="ALO25589.1"/>
    </source>
</evidence>
<evidence type="ECO:0000313" key="2">
    <source>
        <dbReference type="Proteomes" id="UP000058857"/>
    </source>
</evidence>
<organism evidence="1">
    <name type="scientific">Leptospira borgpetersenii serovar Ballum</name>
    <dbReference type="NCBI Taxonomy" id="280505"/>
    <lineage>
        <taxon>Bacteria</taxon>
        <taxon>Pseudomonadati</taxon>
        <taxon>Spirochaetota</taxon>
        <taxon>Spirochaetia</taxon>
        <taxon>Leptospirales</taxon>
        <taxon>Leptospiraceae</taxon>
        <taxon>Leptospira</taxon>
    </lineage>
</organism>
<proteinExistence type="predicted"/>
<gene>
    <name evidence="1" type="ORF">LBBP_01289</name>
</gene>
<dbReference type="Proteomes" id="UP000058857">
    <property type="component" value="Chromosome 1"/>
</dbReference>
<accession>A0A0S2IQ46</accession>